<protein>
    <recommendedName>
        <fullName evidence="3">TonB C-terminal domain-containing protein</fullName>
    </recommendedName>
</protein>
<feature type="transmembrane region" description="Helical" evidence="2">
    <location>
        <begin position="13"/>
        <end position="35"/>
    </location>
</feature>
<dbReference type="AlphaFoldDB" id="A0A6M6BFK8"/>
<evidence type="ECO:0000313" key="5">
    <source>
        <dbReference type="Proteomes" id="UP000501623"/>
    </source>
</evidence>
<reference evidence="4 5" key="1">
    <citation type="submission" date="2020-05" db="EMBL/GenBank/DDBJ databases">
        <title>Complete genome sequence of Hymenobacter sp. TS19 in Coasted Sand Dune.</title>
        <authorList>
            <person name="Lee J.-H."/>
            <person name="Jung J.-H."/>
            <person name="Jeong S."/>
            <person name="Zhao L."/>
            <person name="Kim M.-K."/>
            <person name="Seo H.-S."/>
            <person name="Lim S."/>
        </authorList>
    </citation>
    <scope>NUCLEOTIDE SEQUENCE [LARGE SCALE GENOMIC DNA]</scope>
    <source>
        <strain evidence="4 5">TS19</strain>
    </source>
</reference>
<keyword evidence="2" id="KW-1133">Transmembrane helix</keyword>
<sequence length="475" mass="52003">MTLSLPLLNLGSLVNWLLLNTILLGACWLFYKLLLRQERCFQFNRRFLLYTPWLVLVVPLLLGAAGPWLASWRQIWATATPGATGLLTGGVLPGITIQATGPLSTAAGGYWLVLVYAAGVLALLGHRAWQLLQLWRLARTWPREAGAGYTLAYTGGRRPVSSFGRLIFWDETLALSPAEAAQILRHEVAHVQQRHSLERLSLELARVLLWFNPFVHFYPKALELTHELLADEAALGQSPTTAAEAYTTLLARLALRQLHPNLPLALSFTQSFTLTRIRMLTSSSPVRRWKQWLLAPLTITLVLLVACEKSMEPAGPTSQASASAEDTPPPPPPPSAPEEALTPPPPPPPAYTYVEQMPEYQGGQSQLLADIGKTVVYPAIAKAEKLEGRVFVRFIVTSNGSIQAAEVTKGVEYNVTYPGEGGKQMTTKIITPAAQALNESALNAVRNLPGKWAPGRQDGKAVDVMYTVPITFSLK</sequence>
<dbReference type="SUPFAM" id="SSF74653">
    <property type="entry name" value="TolA/TonB C-terminal domain"/>
    <property type="match status" value="1"/>
</dbReference>
<dbReference type="Pfam" id="PF05569">
    <property type="entry name" value="Peptidase_M56"/>
    <property type="match status" value="1"/>
</dbReference>
<dbReference type="EMBL" id="CP053538">
    <property type="protein sequence ID" value="QJX47007.1"/>
    <property type="molecule type" value="Genomic_DNA"/>
</dbReference>
<feature type="transmembrane region" description="Helical" evidence="2">
    <location>
        <begin position="110"/>
        <end position="129"/>
    </location>
</feature>
<gene>
    <name evidence="4" type="ORF">HMJ29_08700</name>
</gene>
<organism evidence="4 5">
    <name type="scientific">Hymenobacter taeanensis</name>
    <dbReference type="NCBI Taxonomy" id="2735321"/>
    <lineage>
        <taxon>Bacteria</taxon>
        <taxon>Pseudomonadati</taxon>
        <taxon>Bacteroidota</taxon>
        <taxon>Cytophagia</taxon>
        <taxon>Cytophagales</taxon>
        <taxon>Hymenobacteraceae</taxon>
        <taxon>Hymenobacter</taxon>
    </lineage>
</organism>
<accession>A0A6M6BFK8</accession>
<dbReference type="Pfam" id="PF03544">
    <property type="entry name" value="TonB_C"/>
    <property type="match status" value="2"/>
</dbReference>
<dbReference type="RefSeq" id="WP_171591106.1">
    <property type="nucleotide sequence ID" value="NZ_CP053538.1"/>
</dbReference>
<dbReference type="InterPro" id="IPR037682">
    <property type="entry name" value="TonB_C"/>
</dbReference>
<dbReference type="Proteomes" id="UP000501623">
    <property type="component" value="Chromosome"/>
</dbReference>
<dbReference type="PROSITE" id="PS52015">
    <property type="entry name" value="TONB_CTD"/>
    <property type="match status" value="1"/>
</dbReference>
<dbReference type="KEGG" id="hts:HMJ29_08700"/>
<keyword evidence="5" id="KW-1185">Reference proteome</keyword>
<feature type="region of interest" description="Disordered" evidence="1">
    <location>
        <begin position="314"/>
        <end position="351"/>
    </location>
</feature>
<evidence type="ECO:0000256" key="2">
    <source>
        <dbReference type="SAM" id="Phobius"/>
    </source>
</evidence>
<dbReference type="GO" id="GO:0031992">
    <property type="term" value="F:energy transducer activity"/>
    <property type="evidence" value="ECO:0007669"/>
    <property type="project" value="TreeGrafter"/>
</dbReference>
<dbReference type="Gene3D" id="3.30.1150.10">
    <property type="match status" value="1"/>
</dbReference>
<evidence type="ECO:0000313" key="4">
    <source>
        <dbReference type="EMBL" id="QJX47007.1"/>
    </source>
</evidence>
<dbReference type="PANTHER" id="PTHR33446">
    <property type="entry name" value="PROTEIN TONB-RELATED"/>
    <property type="match status" value="1"/>
</dbReference>
<evidence type="ECO:0000256" key="1">
    <source>
        <dbReference type="SAM" id="MobiDB-lite"/>
    </source>
</evidence>
<name>A0A6M6BFK8_9BACT</name>
<feature type="transmembrane region" description="Helical" evidence="2">
    <location>
        <begin position="47"/>
        <end position="70"/>
    </location>
</feature>
<dbReference type="GO" id="GO:0055085">
    <property type="term" value="P:transmembrane transport"/>
    <property type="evidence" value="ECO:0007669"/>
    <property type="project" value="InterPro"/>
</dbReference>
<dbReference type="GO" id="GO:0098797">
    <property type="term" value="C:plasma membrane protein complex"/>
    <property type="evidence" value="ECO:0007669"/>
    <property type="project" value="TreeGrafter"/>
</dbReference>
<feature type="domain" description="TonB C-terminal" evidence="3">
    <location>
        <begin position="362"/>
        <end position="475"/>
    </location>
</feature>
<dbReference type="PANTHER" id="PTHR33446:SF2">
    <property type="entry name" value="PROTEIN TONB"/>
    <property type="match status" value="1"/>
</dbReference>
<keyword evidence="2" id="KW-0472">Membrane</keyword>
<dbReference type="InterPro" id="IPR008756">
    <property type="entry name" value="Peptidase_M56"/>
</dbReference>
<keyword evidence="2" id="KW-0812">Transmembrane</keyword>
<dbReference type="InterPro" id="IPR051045">
    <property type="entry name" value="TonB-dependent_transducer"/>
</dbReference>
<evidence type="ECO:0000259" key="3">
    <source>
        <dbReference type="PROSITE" id="PS52015"/>
    </source>
</evidence>
<proteinExistence type="predicted"/>
<feature type="compositionally biased region" description="Pro residues" evidence="1">
    <location>
        <begin position="327"/>
        <end position="350"/>
    </location>
</feature>